<feature type="compositionally biased region" description="Basic and acidic residues" evidence="1">
    <location>
        <begin position="250"/>
        <end position="261"/>
    </location>
</feature>
<protein>
    <submittedName>
        <fullName evidence="2">Uncharacterized protein</fullName>
    </submittedName>
</protein>
<organism evidence="2 3">
    <name type="scientific">Panaeolus cyanescens</name>
    <dbReference type="NCBI Taxonomy" id="181874"/>
    <lineage>
        <taxon>Eukaryota</taxon>
        <taxon>Fungi</taxon>
        <taxon>Dikarya</taxon>
        <taxon>Basidiomycota</taxon>
        <taxon>Agaricomycotina</taxon>
        <taxon>Agaricomycetes</taxon>
        <taxon>Agaricomycetidae</taxon>
        <taxon>Agaricales</taxon>
        <taxon>Agaricineae</taxon>
        <taxon>Galeropsidaceae</taxon>
        <taxon>Panaeolus</taxon>
    </lineage>
</organism>
<reference evidence="2 3" key="1">
    <citation type="journal article" date="2018" name="Evol. Lett.">
        <title>Horizontal gene cluster transfer increased hallucinogenic mushroom diversity.</title>
        <authorList>
            <person name="Reynolds H.T."/>
            <person name="Vijayakumar V."/>
            <person name="Gluck-Thaler E."/>
            <person name="Korotkin H.B."/>
            <person name="Matheny P.B."/>
            <person name="Slot J.C."/>
        </authorList>
    </citation>
    <scope>NUCLEOTIDE SEQUENCE [LARGE SCALE GENOMIC DNA]</scope>
    <source>
        <strain evidence="2 3">2629</strain>
    </source>
</reference>
<evidence type="ECO:0000313" key="2">
    <source>
        <dbReference type="EMBL" id="PPR07434.1"/>
    </source>
</evidence>
<sequence>MSQQHLPTHSEPSTLEILLEMSELLDSMIETCQSLNASIQKLNILTSEGAFNAVPNTNETSVEVYNAEADDAEFDEVMKEIWAGALSQDGDDDAKMPKAPVETPTVINQAPSFEVYSKSSSNLKESVPFDSINRASNADREERALEALEEGHSRVYPWLWRSPKYDDETNRRPAYAPFSNMQSYYNPRPPVYVAPQTVDSAPLSCIPATSNKTAQSAPLCVHVPLASGLIICPKYTHRAPLAKSHTSPELQKEHCREESKARVRSRMPFAQHRIVVEKPTTSNRIYE</sequence>
<dbReference type="EMBL" id="NHTK01000459">
    <property type="protein sequence ID" value="PPR07434.1"/>
    <property type="molecule type" value="Genomic_DNA"/>
</dbReference>
<evidence type="ECO:0000313" key="3">
    <source>
        <dbReference type="Proteomes" id="UP000284842"/>
    </source>
</evidence>
<dbReference type="Proteomes" id="UP000284842">
    <property type="component" value="Unassembled WGS sequence"/>
</dbReference>
<dbReference type="InParanoid" id="A0A409YWM6"/>
<feature type="region of interest" description="Disordered" evidence="1">
    <location>
        <begin position="243"/>
        <end position="263"/>
    </location>
</feature>
<comment type="caution">
    <text evidence="2">The sequence shown here is derived from an EMBL/GenBank/DDBJ whole genome shotgun (WGS) entry which is preliminary data.</text>
</comment>
<gene>
    <name evidence="2" type="ORF">CVT24_007557</name>
</gene>
<dbReference type="AlphaFoldDB" id="A0A409YWM6"/>
<evidence type="ECO:0000256" key="1">
    <source>
        <dbReference type="SAM" id="MobiDB-lite"/>
    </source>
</evidence>
<keyword evidence="3" id="KW-1185">Reference proteome</keyword>
<name>A0A409YWM6_9AGAR</name>
<accession>A0A409YWM6</accession>
<proteinExistence type="predicted"/>